<reference evidence="1 2" key="1">
    <citation type="journal article" date="2015" name="Nature">
        <title>rRNA introns, odd ribosomes, and small enigmatic genomes across a large radiation of phyla.</title>
        <authorList>
            <person name="Brown C.T."/>
            <person name="Hug L.A."/>
            <person name="Thomas B.C."/>
            <person name="Sharon I."/>
            <person name="Castelle C.J."/>
            <person name="Singh A."/>
            <person name="Wilkins M.J."/>
            <person name="Williams K.H."/>
            <person name="Banfield J.F."/>
        </authorList>
    </citation>
    <scope>NUCLEOTIDE SEQUENCE [LARGE SCALE GENOMIC DNA]</scope>
</reference>
<accession>A0A0G1SCY8</accession>
<dbReference type="EMBL" id="LCMQ01000020">
    <property type="protein sequence ID" value="KKU39973.1"/>
    <property type="molecule type" value="Genomic_DNA"/>
</dbReference>
<name>A0A0G1SCY8_9BACT</name>
<comment type="caution">
    <text evidence="1">The sequence shown here is derived from an EMBL/GenBank/DDBJ whole genome shotgun (WGS) entry which is preliminary data.</text>
</comment>
<protein>
    <submittedName>
        <fullName evidence="1">Uncharacterized protein</fullName>
    </submittedName>
</protein>
<evidence type="ECO:0000313" key="2">
    <source>
        <dbReference type="Proteomes" id="UP000034202"/>
    </source>
</evidence>
<feature type="non-terminal residue" evidence="1">
    <location>
        <position position="36"/>
    </location>
</feature>
<dbReference type="AlphaFoldDB" id="A0A0G1SCY8"/>
<sequence>MSMFWSLYIYPAFRIRDFNKILKYSPFVGFFIRFYT</sequence>
<evidence type="ECO:0000313" key="1">
    <source>
        <dbReference type="EMBL" id="KKU39973.1"/>
    </source>
</evidence>
<proteinExistence type="predicted"/>
<organism evidence="1 2">
    <name type="scientific">Candidatus Azambacteria bacterium GW2011_GWE2_46_45</name>
    <dbReference type="NCBI Taxonomy" id="1618625"/>
    <lineage>
        <taxon>Bacteria</taxon>
        <taxon>Candidatus Azamiibacteriota</taxon>
    </lineage>
</organism>
<dbReference type="Proteomes" id="UP000034202">
    <property type="component" value="Unassembled WGS sequence"/>
</dbReference>
<gene>
    <name evidence="1" type="ORF">UX55_C0020G0016</name>
</gene>